<proteinExistence type="predicted"/>
<evidence type="ECO:0000313" key="3">
    <source>
        <dbReference type="EMBL" id="MBE1531201.1"/>
    </source>
</evidence>
<dbReference type="Proteomes" id="UP000627838">
    <property type="component" value="Unassembled WGS sequence"/>
</dbReference>
<sequence>MQIYRIDHVAQVATDLDAQVTLLEGLFGFRRARTWDNPAEGARGARLEIPGSRGQVWEVVAPAGDGSALQTFLDDHGGRPGLHHVGAEVPDLEAARAELEVRGVKPTAGERGRWLEASLSPPERGPGVLWRLRGPGGLDMCGDTDATAATGPWDAPDGPSLGIVALDHVCQAFPDRDELARWYRDLAGFVQVWRTADDEHPDMADLVLNIPGSAICWEVIMPRGEDSFIERFWDRNGAAAHHVTFEVADWDRAMEACRHHDTPTFGENEGATDGAAWRDAFIHPKHTGGVLVQLFWEERPGVWVRSDKIPPWT</sequence>
<gene>
    <name evidence="3" type="ORF">H4W34_001034</name>
</gene>
<comment type="caution">
    <text evidence="3">The sequence shown here is derived from an EMBL/GenBank/DDBJ whole genome shotgun (WGS) entry which is preliminary data.</text>
</comment>
<dbReference type="GO" id="GO:0004493">
    <property type="term" value="F:methylmalonyl-CoA epimerase activity"/>
    <property type="evidence" value="ECO:0007669"/>
    <property type="project" value="UniProtKB-EC"/>
</dbReference>
<evidence type="ECO:0000313" key="4">
    <source>
        <dbReference type="Proteomes" id="UP000627838"/>
    </source>
</evidence>
<feature type="domain" description="VOC" evidence="2">
    <location>
        <begin position="165"/>
        <end position="297"/>
    </location>
</feature>
<keyword evidence="1" id="KW-0479">Metal-binding</keyword>
<accession>A0ABR9JKX4</accession>
<dbReference type="EMBL" id="JADBDZ010000001">
    <property type="protein sequence ID" value="MBE1531201.1"/>
    <property type="molecule type" value="Genomic_DNA"/>
</dbReference>
<dbReference type="InterPro" id="IPR029068">
    <property type="entry name" value="Glyas_Bleomycin-R_OHBP_Dase"/>
</dbReference>
<evidence type="ECO:0000256" key="1">
    <source>
        <dbReference type="ARBA" id="ARBA00022723"/>
    </source>
</evidence>
<dbReference type="EC" id="5.1.99.1" evidence="3"/>
<dbReference type="SUPFAM" id="SSF54593">
    <property type="entry name" value="Glyoxalase/Bleomycin resistance protein/Dihydroxybiphenyl dioxygenase"/>
    <property type="match status" value="1"/>
</dbReference>
<dbReference type="Gene3D" id="3.10.180.10">
    <property type="entry name" value="2,3-Dihydroxybiphenyl 1,2-Dioxygenase, domain 1"/>
    <property type="match status" value="2"/>
</dbReference>
<dbReference type="PROSITE" id="PS51819">
    <property type="entry name" value="VOC"/>
    <property type="match status" value="2"/>
</dbReference>
<dbReference type="PANTHER" id="PTHR43048">
    <property type="entry name" value="METHYLMALONYL-COA EPIMERASE"/>
    <property type="match status" value="1"/>
</dbReference>
<dbReference type="RefSeq" id="WP_192758108.1">
    <property type="nucleotide sequence ID" value="NZ_JADBDZ010000001.1"/>
</dbReference>
<keyword evidence="3" id="KW-0413">Isomerase</keyword>
<dbReference type="PANTHER" id="PTHR43048:SF3">
    <property type="entry name" value="METHYLMALONYL-COA EPIMERASE, MITOCHONDRIAL"/>
    <property type="match status" value="1"/>
</dbReference>
<keyword evidence="4" id="KW-1185">Reference proteome</keyword>
<protein>
    <submittedName>
        <fullName evidence="3">Methylmalonyl-CoA/ethylmalonyl-CoA epimerase</fullName>
        <ecNumber evidence="3">5.1.99.1</ecNumber>
    </submittedName>
</protein>
<dbReference type="Pfam" id="PF13669">
    <property type="entry name" value="Glyoxalase_4"/>
    <property type="match status" value="2"/>
</dbReference>
<reference evidence="3 4" key="1">
    <citation type="submission" date="2020-10" db="EMBL/GenBank/DDBJ databases">
        <title>Sequencing the genomes of 1000 actinobacteria strains.</title>
        <authorList>
            <person name="Klenk H.-P."/>
        </authorList>
    </citation>
    <scope>NUCLEOTIDE SEQUENCE [LARGE SCALE GENOMIC DNA]</scope>
    <source>
        <strain evidence="3 4">DSM 46744</strain>
    </source>
</reference>
<feature type="domain" description="VOC" evidence="2">
    <location>
        <begin position="5"/>
        <end position="145"/>
    </location>
</feature>
<dbReference type="InterPro" id="IPR051785">
    <property type="entry name" value="MMCE/EMCE_epimerase"/>
</dbReference>
<dbReference type="InterPro" id="IPR037523">
    <property type="entry name" value="VOC_core"/>
</dbReference>
<organism evidence="3 4">
    <name type="scientific">Actinomadura algeriensis</name>
    <dbReference type="NCBI Taxonomy" id="1679523"/>
    <lineage>
        <taxon>Bacteria</taxon>
        <taxon>Bacillati</taxon>
        <taxon>Actinomycetota</taxon>
        <taxon>Actinomycetes</taxon>
        <taxon>Streptosporangiales</taxon>
        <taxon>Thermomonosporaceae</taxon>
        <taxon>Actinomadura</taxon>
    </lineage>
</organism>
<evidence type="ECO:0000259" key="2">
    <source>
        <dbReference type="PROSITE" id="PS51819"/>
    </source>
</evidence>
<name>A0ABR9JKX4_9ACTN</name>